<accession>A0A366CVE8</accession>
<comment type="caution">
    <text evidence="1">The sequence shown here is derived from an EMBL/GenBank/DDBJ whole genome shotgun (WGS) entry which is preliminary data.</text>
</comment>
<reference evidence="1 2" key="1">
    <citation type="submission" date="2018-06" db="EMBL/GenBank/DDBJ databases">
        <title>Genomic Encyclopedia of Type Strains, Phase III (KMG-III): the genomes of soil and plant-associated and newly described type strains.</title>
        <authorList>
            <person name="Whitman W."/>
        </authorList>
    </citation>
    <scope>NUCLEOTIDE SEQUENCE [LARGE SCALE GENOMIC DNA]</scope>
    <source>
        <strain evidence="1 2">CECT 7732</strain>
    </source>
</reference>
<sequence>MASVTQLVAAFDACFLSSFNTRLIGNADEPLYLPATTNEPAKILFRLDYVSSALHEISHWCIAGAERRRLEDYGYWYESDARNLTTQKQFEQVEVKPQAVECLLHWAAGLDFRVSVDNLALPEYDFSHFEQAVMRQVDRYINEGNLPERALLFSRYLLSQRHPNQDLSEFLKQKYEDYCR</sequence>
<protein>
    <recommendedName>
        <fullName evidence="3">Elongation factor P hydroxylase</fullName>
    </recommendedName>
</protein>
<evidence type="ECO:0000313" key="1">
    <source>
        <dbReference type="EMBL" id="RBO79642.1"/>
    </source>
</evidence>
<keyword evidence="2" id="KW-1185">Reference proteome</keyword>
<organism evidence="1 2">
    <name type="scientific">Marinomonas aquiplantarum</name>
    <dbReference type="NCBI Taxonomy" id="491951"/>
    <lineage>
        <taxon>Bacteria</taxon>
        <taxon>Pseudomonadati</taxon>
        <taxon>Pseudomonadota</taxon>
        <taxon>Gammaproteobacteria</taxon>
        <taxon>Oceanospirillales</taxon>
        <taxon>Oceanospirillaceae</taxon>
        <taxon>Marinomonas</taxon>
    </lineage>
</organism>
<dbReference type="Proteomes" id="UP000252086">
    <property type="component" value="Unassembled WGS sequence"/>
</dbReference>
<gene>
    <name evidence="1" type="ORF">DFP76_11232</name>
</gene>
<name>A0A366CVE8_9GAMM</name>
<dbReference type="EMBL" id="QNRF01000012">
    <property type="protein sequence ID" value="RBO79642.1"/>
    <property type="molecule type" value="Genomic_DNA"/>
</dbReference>
<proteinExistence type="predicted"/>
<evidence type="ECO:0000313" key="2">
    <source>
        <dbReference type="Proteomes" id="UP000252086"/>
    </source>
</evidence>
<dbReference type="AlphaFoldDB" id="A0A366CVE8"/>
<dbReference type="InterPro" id="IPR007411">
    <property type="entry name" value="EpmC"/>
</dbReference>
<dbReference type="OrthoDB" id="5298591at2"/>
<evidence type="ECO:0008006" key="3">
    <source>
        <dbReference type="Google" id="ProtNLM"/>
    </source>
</evidence>
<dbReference type="RefSeq" id="WP_113875638.1">
    <property type="nucleotide sequence ID" value="NZ_QNRF01000012.1"/>
</dbReference>
<dbReference type="Pfam" id="PF04315">
    <property type="entry name" value="EpmC"/>
    <property type="match status" value="1"/>
</dbReference>